<comment type="subcellular location">
    <subcellularLocation>
        <location evidence="1">Cell membrane</location>
        <topology evidence="1">Multi-pass membrane protein</topology>
    </subcellularLocation>
</comment>
<feature type="transmembrane region" description="Helical" evidence="8">
    <location>
        <begin position="125"/>
        <end position="145"/>
    </location>
</feature>
<dbReference type="InterPro" id="IPR050539">
    <property type="entry name" value="ThrE_Dicarb/AminoAcid_Exp"/>
</dbReference>
<dbReference type="InterPro" id="IPR024528">
    <property type="entry name" value="ThrE_2"/>
</dbReference>
<gene>
    <name evidence="10" type="ORF">DY78_GL001484</name>
</gene>
<accession>A0A0R2NTQ6</accession>
<protein>
    <submittedName>
        <fullName evidence="10">Integral membrane protein</fullName>
    </submittedName>
</protein>
<keyword evidence="11" id="KW-1185">Reference proteome</keyword>
<evidence type="ECO:0000256" key="7">
    <source>
        <dbReference type="ARBA" id="ARBA00034125"/>
    </source>
</evidence>
<evidence type="ECO:0000313" key="11">
    <source>
        <dbReference type="Proteomes" id="UP000050920"/>
    </source>
</evidence>
<evidence type="ECO:0000256" key="5">
    <source>
        <dbReference type="ARBA" id="ARBA00022989"/>
    </source>
</evidence>
<name>A0A0R2NTQ6_9LACO</name>
<keyword evidence="4 8" id="KW-0812">Transmembrane</keyword>
<evidence type="ECO:0000256" key="6">
    <source>
        <dbReference type="ARBA" id="ARBA00023136"/>
    </source>
</evidence>
<comment type="similarity">
    <text evidence="7">Belongs to the ThrE exporter (TC 2.A.79) family.</text>
</comment>
<keyword evidence="3" id="KW-0997">Cell inner membrane</keyword>
<evidence type="ECO:0000256" key="3">
    <source>
        <dbReference type="ARBA" id="ARBA00022519"/>
    </source>
</evidence>
<evidence type="ECO:0000256" key="8">
    <source>
        <dbReference type="SAM" id="Phobius"/>
    </source>
</evidence>
<evidence type="ECO:0000259" key="9">
    <source>
        <dbReference type="Pfam" id="PF12821"/>
    </source>
</evidence>
<evidence type="ECO:0000313" key="10">
    <source>
        <dbReference type="EMBL" id="KRO29076.1"/>
    </source>
</evidence>
<dbReference type="GO" id="GO:0015744">
    <property type="term" value="P:succinate transport"/>
    <property type="evidence" value="ECO:0007669"/>
    <property type="project" value="TreeGrafter"/>
</dbReference>
<dbReference type="Proteomes" id="UP000050920">
    <property type="component" value="Unassembled WGS sequence"/>
</dbReference>
<feature type="transmembrane region" description="Helical" evidence="8">
    <location>
        <begin position="12"/>
        <end position="32"/>
    </location>
</feature>
<keyword evidence="2" id="KW-1003">Cell membrane</keyword>
<dbReference type="GO" id="GO:0005886">
    <property type="term" value="C:plasma membrane"/>
    <property type="evidence" value="ECO:0007669"/>
    <property type="project" value="UniProtKB-SubCell"/>
</dbReference>
<proteinExistence type="inferred from homology"/>
<evidence type="ECO:0000256" key="1">
    <source>
        <dbReference type="ARBA" id="ARBA00004651"/>
    </source>
</evidence>
<evidence type="ECO:0000256" key="2">
    <source>
        <dbReference type="ARBA" id="ARBA00022475"/>
    </source>
</evidence>
<evidence type="ECO:0000256" key="4">
    <source>
        <dbReference type="ARBA" id="ARBA00022692"/>
    </source>
</evidence>
<comment type="caution">
    <text evidence="10">The sequence shown here is derived from an EMBL/GenBank/DDBJ whole genome shotgun (WGS) entry which is preliminary data.</text>
</comment>
<organism evidence="10 11">
    <name type="scientific">Lactiplantibacillus fabifermentans DSM 21115</name>
    <dbReference type="NCBI Taxonomy" id="1413187"/>
    <lineage>
        <taxon>Bacteria</taxon>
        <taxon>Bacillati</taxon>
        <taxon>Bacillota</taxon>
        <taxon>Bacilli</taxon>
        <taxon>Lactobacillales</taxon>
        <taxon>Lactobacillaceae</taxon>
        <taxon>Lactiplantibacillus</taxon>
    </lineage>
</organism>
<dbReference type="AlphaFoldDB" id="A0A0R2NTQ6"/>
<feature type="domain" description="Threonine/Serine exporter ThrE" evidence="9">
    <location>
        <begin position="15"/>
        <end position="148"/>
    </location>
</feature>
<reference evidence="10 11" key="1">
    <citation type="journal article" date="2015" name="Genome Announc.">
        <title>Expanding the biotechnology potential of lactobacilli through comparative genomics of 213 strains and associated genera.</title>
        <authorList>
            <person name="Sun Z."/>
            <person name="Harris H.M."/>
            <person name="McCann A."/>
            <person name="Guo C."/>
            <person name="Argimon S."/>
            <person name="Zhang W."/>
            <person name="Yang X."/>
            <person name="Jeffery I.B."/>
            <person name="Cooney J.C."/>
            <person name="Kagawa T.F."/>
            <person name="Liu W."/>
            <person name="Song Y."/>
            <person name="Salvetti E."/>
            <person name="Wrobel A."/>
            <person name="Rasinkangas P."/>
            <person name="Parkhill J."/>
            <person name="Rea M.C."/>
            <person name="O'Sullivan O."/>
            <person name="Ritari J."/>
            <person name="Douillard F.P."/>
            <person name="Paul Ross R."/>
            <person name="Yang R."/>
            <person name="Briner A.E."/>
            <person name="Felis G.E."/>
            <person name="de Vos W.M."/>
            <person name="Barrangou R."/>
            <person name="Klaenhammer T.R."/>
            <person name="Caufield P.W."/>
            <person name="Cui Y."/>
            <person name="Zhang H."/>
            <person name="O'Toole P.W."/>
        </authorList>
    </citation>
    <scope>NUCLEOTIDE SEQUENCE [LARGE SCALE GENOMIC DNA]</scope>
    <source>
        <strain evidence="10 11">DSM 21115</strain>
    </source>
</reference>
<feature type="transmembrane region" description="Helical" evidence="8">
    <location>
        <begin position="64"/>
        <end position="85"/>
    </location>
</feature>
<keyword evidence="5 8" id="KW-1133">Transmembrane helix</keyword>
<sequence length="158" mass="17181">MANMAHWLLTTGIMQIILAYLATAGFGVLLNIPRRAVNLSGWVGAAGWFTYEVLYQLLPSTIDVKLAIGNLVAAIVIGVCSGLAAHYKHMPMIIFNIPSLVPLVPGGQSYRVVRNLVTGHPDIAYQYLTQVVIIAGVIAIGFLIAEFINRLAWHFTHA</sequence>
<keyword evidence="6 8" id="KW-0472">Membrane</keyword>
<dbReference type="Pfam" id="PF12821">
    <property type="entry name" value="ThrE_2"/>
    <property type="match status" value="1"/>
</dbReference>
<dbReference type="PANTHER" id="PTHR34390:SF1">
    <property type="entry name" value="SUCCINATE TRANSPORTER SUBUNIT YJJB-RELATED"/>
    <property type="match status" value="1"/>
</dbReference>
<feature type="transmembrane region" description="Helical" evidence="8">
    <location>
        <begin position="39"/>
        <end position="58"/>
    </location>
</feature>
<dbReference type="PANTHER" id="PTHR34390">
    <property type="entry name" value="UPF0442 PROTEIN YJJB-RELATED"/>
    <property type="match status" value="1"/>
</dbReference>
<dbReference type="EMBL" id="AYGX02000019">
    <property type="protein sequence ID" value="KRO29076.1"/>
    <property type="molecule type" value="Genomic_DNA"/>
</dbReference>